<dbReference type="SMART" id="SM00422">
    <property type="entry name" value="HTH_MERR"/>
    <property type="match status" value="1"/>
</dbReference>
<organism evidence="3 4">
    <name type="scientific">Vibrio galatheae</name>
    <dbReference type="NCBI Taxonomy" id="579748"/>
    <lineage>
        <taxon>Bacteria</taxon>
        <taxon>Pseudomonadati</taxon>
        <taxon>Pseudomonadota</taxon>
        <taxon>Gammaproteobacteria</taxon>
        <taxon>Vibrionales</taxon>
        <taxon>Vibrionaceae</taxon>
        <taxon>Vibrio</taxon>
    </lineage>
</organism>
<feature type="domain" description="HTH merR-type" evidence="2">
    <location>
        <begin position="1"/>
        <end position="69"/>
    </location>
</feature>
<evidence type="ECO:0000256" key="1">
    <source>
        <dbReference type="ARBA" id="ARBA00023125"/>
    </source>
</evidence>
<keyword evidence="4" id="KW-1185">Reference proteome</keyword>
<protein>
    <submittedName>
        <fullName evidence="3">MerR family transcriptional regulator</fullName>
    </submittedName>
</protein>
<evidence type="ECO:0000259" key="2">
    <source>
        <dbReference type="PROSITE" id="PS50937"/>
    </source>
</evidence>
<dbReference type="Pfam" id="PF13411">
    <property type="entry name" value="MerR_1"/>
    <property type="match status" value="1"/>
</dbReference>
<accession>A0A0F4NKB7</accession>
<sequence>MNIKDFSKLVGLSPHTLRYYEKIGLLKSVQRSQSGHRFYTSRDKEWIDFVKRLKETGMPLEGILTYAKLRELGCDTLLERQQLLEQHRAFLSSHIQELEQHMLALDDKIALYQSGKVS</sequence>
<dbReference type="GO" id="GO:0003700">
    <property type="term" value="F:DNA-binding transcription factor activity"/>
    <property type="evidence" value="ECO:0007669"/>
    <property type="project" value="InterPro"/>
</dbReference>
<proteinExistence type="predicted"/>
<dbReference type="PANTHER" id="PTHR30204">
    <property type="entry name" value="REDOX-CYCLING DRUG-SENSING TRANSCRIPTIONAL ACTIVATOR SOXR"/>
    <property type="match status" value="1"/>
</dbReference>
<dbReference type="CDD" id="cd01109">
    <property type="entry name" value="HTH_YyaN"/>
    <property type="match status" value="1"/>
</dbReference>
<dbReference type="EMBL" id="JXXV01000016">
    <property type="protein sequence ID" value="KJY83323.1"/>
    <property type="molecule type" value="Genomic_DNA"/>
</dbReference>
<dbReference type="PRINTS" id="PR00040">
    <property type="entry name" value="HTHMERR"/>
</dbReference>
<keyword evidence="1" id="KW-0238">DNA-binding</keyword>
<name>A0A0F4NKB7_9VIBR</name>
<comment type="caution">
    <text evidence="3">The sequence shown here is derived from an EMBL/GenBank/DDBJ whole genome shotgun (WGS) entry which is preliminary data.</text>
</comment>
<dbReference type="RefSeq" id="WP_045955561.1">
    <property type="nucleotide sequence ID" value="NZ_JXXV01000016.1"/>
</dbReference>
<evidence type="ECO:0000313" key="3">
    <source>
        <dbReference type="EMBL" id="KJY83323.1"/>
    </source>
</evidence>
<dbReference type="Gene3D" id="1.10.1660.10">
    <property type="match status" value="1"/>
</dbReference>
<dbReference type="InterPro" id="IPR000551">
    <property type="entry name" value="MerR-type_HTH_dom"/>
</dbReference>
<evidence type="ECO:0000313" key="4">
    <source>
        <dbReference type="Proteomes" id="UP000033673"/>
    </source>
</evidence>
<dbReference type="SUPFAM" id="SSF46955">
    <property type="entry name" value="Putative DNA-binding domain"/>
    <property type="match status" value="1"/>
</dbReference>
<dbReference type="STRING" id="579748.TW81_10035"/>
<dbReference type="InterPro" id="IPR009061">
    <property type="entry name" value="DNA-bd_dom_put_sf"/>
</dbReference>
<dbReference type="PANTHER" id="PTHR30204:SF98">
    <property type="entry name" value="HTH-TYPE TRANSCRIPTIONAL REGULATOR ADHR"/>
    <property type="match status" value="1"/>
</dbReference>
<dbReference type="OrthoDB" id="9808480at2"/>
<dbReference type="GO" id="GO:0003677">
    <property type="term" value="F:DNA binding"/>
    <property type="evidence" value="ECO:0007669"/>
    <property type="project" value="UniProtKB-KW"/>
</dbReference>
<dbReference type="Proteomes" id="UP000033673">
    <property type="component" value="Unassembled WGS sequence"/>
</dbReference>
<dbReference type="PATRIC" id="fig|579748.3.peg.2063"/>
<dbReference type="InterPro" id="IPR047057">
    <property type="entry name" value="MerR_fam"/>
</dbReference>
<gene>
    <name evidence="3" type="ORF">TW81_10035</name>
</gene>
<reference evidence="3 4" key="1">
    <citation type="journal article" date="2015" name="BMC Genomics">
        <title>Genome mining reveals unlocked bioactive potential of marine Gram-negative bacteria.</title>
        <authorList>
            <person name="Machado H."/>
            <person name="Sonnenschein E.C."/>
            <person name="Melchiorsen J."/>
            <person name="Gram L."/>
        </authorList>
    </citation>
    <scope>NUCLEOTIDE SEQUENCE [LARGE SCALE GENOMIC DNA]</scope>
    <source>
        <strain evidence="3 4">S2757</strain>
    </source>
</reference>
<dbReference type="PROSITE" id="PS50937">
    <property type="entry name" value="HTH_MERR_2"/>
    <property type="match status" value="1"/>
</dbReference>
<dbReference type="AlphaFoldDB" id="A0A0F4NKB7"/>